<reference evidence="1" key="1">
    <citation type="journal article" date="2021" name="Proc. Natl. Acad. Sci. U.S.A.">
        <title>A Catalog of Tens of Thousands of Viruses from Human Metagenomes Reveals Hidden Associations with Chronic Diseases.</title>
        <authorList>
            <person name="Tisza M.J."/>
            <person name="Buck C.B."/>
        </authorList>
    </citation>
    <scope>NUCLEOTIDE SEQUENCE</scope>
    <source>
        <strain evidence="1">Ct3R43</strain>
    </source>
</reference>
<name>A0A8S5VG17_9CAUD</name>
<proteinExistence type="predicted"/>
<organism evidence="1">
    <name type="scientific">Siphoviridae sp. ct3R43</name>
    <dbReference type="NCBI Taxonomy" id="2825321"/>
    <lineage>
        <taxon>Viruses</taxon>
        <taxon>Duplodnaviria</taxon>
        <taxon>Heunggongvirae</taxon>
        <taxon>Uroviricota</taxon>
        <taxon>Caudoviricetes</taxon>
    </lineage>
</organism>
<sequence>MKLRVSYADVAVGAKENFAPSATGQTSNSTPALLQGQQTPIYANPCEIYSVLLDGSLTVPPDDPKYALVSDSLSSATDGSFETPLVLTLAATGQYTSQGITLVFDETSNRYATAVNIKWYRGSTLLSDKNFTPNKPNFFCANKIENYNKLIISFSKMNMPRNRLYLTDILYGTVRNFGKDEIENFSLLQEIEPVSETVSINTVGFTLKKQSDVDFIFQEKQPVYTYFDDTLVQTTFITHYERNSDKTYDIETEDYVSILDDSPFGGGIYSGKNAAALIGEMLSPLKVEYEIAGSLQNATLTGYLAISSCREALNQIAFALGAVVDTSYSDKVKLYKLPDTVAGTLNASNTFTGQTTTFRDKLTELRLTAYSYVAGTTDYTAYKAADSGTGTGITVAFPEPLHSLSITNGTIVSQTVNQAVINADANCVLTGKKYDKTQTIITKRNPLILAGDKENVVELKDFTLVNRTNADELATAAYNYYSARREISEKILTGNLKVGDKVTQEYDYMDDVTGRIVSMKHTVSGTAQVAEVTIK</sequence>
<accession>A0A8S5VG17</accession>
<protein>
    <submittedName>
        <fullName evidence="1">Uncharacterized protein</fullName>
    </submittedName>
</protein>
<evidence type="ECO:0000313" key="1">
    <source>
        <dbReference type="EMBL" id="DAG05608.1"/>
    </source>
</evidence>
<dbReference type="EMBL" id="BK016262">
    <property type="protein sequence ID" value="DAG05608.1"/>
    <property type="molecule type" value="Genomic_DNA"/>
</dbReference>